<dbReference type="Proteomes" id="UP001472677">
    <property type="component" value="Unassembled WGS sequence"/>
</dbReference>
<evidence type="ECO:0000256" key="1">
    <source>
        <dbReference type="SAM" id="MobiDB-lite"/>
    </source>
</evidence>
<feature type="region of interest" description="Disordered" evidence="1">
    <location>
        <begin position="1"/>
        <end position="30"/>
    </location>
</feature>
<dbReference type="EMBL" id="JBBPBM010000001">
    <property type="protein sequence ID" value="KAK8600621.1"/>
    <property type="molecule type" value="Genomic_DNA"/>
</dbReference>
<organism evidence="2 3">
    <name type="scientific">Hibiscus sabdariffa</name>
    <name type="common">roselle</name>
    <dbReference type="NCBI Taxonomy" id="183260"/>
    <lineage>
        <taxon>Eukaryota</taxon>
        <taxon>Viridiplantae</taxon>
        <taxon>Streptophyta</taxon>
        <taxon>Embryophyta</taxon>
        <taxon>Tracheophyta</taxon>
        <taxon>Spermatophyta</taxon>
        <taxon>Magnoliopsida</taxon>
        <taxon>eudicotyledons</taxon>
        <taxon>Gunneridae</taxon>
        <taxon>Pentapetalae</taxon>
        <taxon>rosids</taxon>
        <taxon>malvids</taxon>
        <taxon>Malvales</taxon>
        <taxon>Malvaceae</taxon>
        <taxon>Malvoideae</taxon>
        <taxon>Hibiscus</taxon>
    </lineage>
</organism>
<reference evidence="2 3" key="1">
    <citation type="journal article" date="2024" name="G3 (Bethesda)">
        <title>Genome assembly of Hibiscus sabdariffa L. provides insights into metabolisms of medicinal natural products.</title>
        <authorList>
            <person name="Kim T."/>
        </authorList>
    </citation>
    <scope>NUCLEOTIDE SEQUENCE [LARGE SCALE GENOMIC DNA]</scope>
    <source>
        <strain evidence="2">TK-2024</strain>
        <tissue evidence="2">Old leaves</tissue>
    </source>
</reference>
<feature type="compositionally biased region" description="Polar residues" evidence="1">
    <location>
        <begin position="77"/>
        <end position="96"/>
    </location>
</feature>
<name>A0ABR2GCH7_9ROSI</name>
<sequence length="169" mass="19096">MNAVNVRDQKHELTPPRNSGNKEVTALSPRDIMYKQDKQLQDLGISQANPRGLIYELDPEIERTRRELRQRARVIMQGNNGQNPIDGQEQPRQNPPAQAGRAIVPPIPQNNQQQPVRTVRDYLAEDLEGLNPAVTIPEFEAEHFELKPVMFNMLNTLGQFGGSPAENAR</sequence>
<gene>
    <name evidence="2" type="ORF">V6N12_050474</name>
</gene>
<evidence type="ECO:0000313" key="3">
    <source>
        <dbReference type="Proteomes" id="UP001472677"/>
    </source>
</evidence>
<keyword evidence="3" id="KW-1185">Reference proteome</keyword>
<feature type="region of interest" description="Disordered" evidence="1">
    <location>
        <begin position="76"/>
        <end position="100"/>
    </location>
</feature>
<protein>
    <submittedName>
        <fullName evidence="2">Uncharacterized protein</fullName>
    </submittedName>
</protein>
<proteinExistence type="predicted"/>
<accession>A0ABR2GCH7</accession>
<evidence type="ECO:0000313" key="2">
    <source>
        <dbReference type="EMBL" id="KAK8600621.1"/>
    </source>
</evidence>
<comment type="caution">
    <text evidence="2">The sequence shown here is derived from an EMBL/GenBank/DDBJ whole genome shotgun (WGS) entry which is preliminary data.</text>
</comment>